<evidence type="ECO:0000259" key="3">
    <source>
        <dbReference type="Pfam" id="PF19190"/>
    </source>
</evidence>
<dbReference type="InterPro" id="IPR024361">
    <property type="entry name" value="BACON"/>
</dbReference>
<dbReference type="InterPro" id="IPR013783">
    <property type="entry name" value="Ig-like_fold"/>
</dbReference>
<protein>
    <recommendedName>
        <fullName evidence="6">NIDO domain-containing protein</fullName>
    </recommendedName>
</protein>
<feature type="domain" description="BACON" evidence="3">
    <location>
        <begin position="547"/>
        <end position="622"/>
    </location>
</feature>
<reference evidence="5" key="1">
    <citation type="journal article" date="2017" name="Environ. Microbiol. Rep.">
        <title>Genetic Diversity of Marine Anaerobic Ammonium-Oxidizing Bacteria as Revealed by Genomic and Proteomic Analyses of 'Candidatus Scalindua japonica'.</title>
        <authorList>
            <person name="Oshiki M."/>
            <person name="Mizuto K."/>
            <person name="Kimura Z."/>
            <person name="Kindaichi T."/>
            <person name="Satoh H."/>
            <person name="Okabe S."/>
        </authorList>
    </citation>
    <scope>NUCLEOTIDE SEQUENCE [LARGE SCALE GENOMIC DNA]</scope>
    <source>
        <strain evidence="5">husup-a2</strain>
    </source>
</reference>
<dbReference type="Pfam" id="PF19190">
    <property type="entry name" value="BACON_2"/>
    <property type="match status" value="2"/>
</dbReference>
<evidence type="ECO:0000313" key="4">
    <source>
        <dbReference type="EMBL" id="GAX62663.1"/>
    </source>
</evidence>
<dbReference type="CDD" id="cd14948">
    <property type="entry name" value="BACON"/>
    <property type="match status" value="1"/>
</dbReference>
<dbReference type="Pfam" id="PF06119">
    <property type="entry name" value="NIDO"/>
    <property type="match status" value="1"/>
</dbReference>
<evidence type="ECO:0008006" key="6">
    <source>
        <dbReference type="Google" id="ProtNLM"/>
    </source>
</evidence>
<keyword evidence="5" id="KW-1185">Reference proteome</keyword>
<organism evidence="4 5">
    <name type="scientific">Candidatus Scalindua japonica</name>
    <dbReference type="NCBI Taxonomy" id="1284222"/>
    <lineage>
        <taxon>Bacteria</taxon>
        <taxon>Pseudomonadati</taxon>
        <taxon>Planctomycetota</taxon>
        <taxon>Candidatus Brocadiia</taxon>
        <taxon>Candidatus Brocadiales</taxon>
        <taxon>Candidatus Scalinduaceae</taxon>
        <taxon>Candidatus Scalindua</taxon>
    </lineage>
</organism>
<feature type="domain" description="NIDO" evidence="2">
    <location>
        <begin position="284"/>
        <end position="460"/>
    </location>
</feature>
<dbReference type="InterPro" id="IPR003886">
    <property type="entry name" value="NIDO_dom"/>
</dbReference>
<dbReference type="AlphaFoldDB" id="A0A286U3E9"/>
<dbReference type="Gene3D" id="2.60.40.10">
    <property type="entry name" value="Immunoglobulins"/>
    <property type="match status" value="2"/>
</dbReference>
<dbReference type="EMBL" id="BAOS01000038">
    <property type="protein sequence ID" value="GAX62663.1"/>
    <property type="molecule type" value="Genomic_DNA"/>
</dbReference>
<sequence length="755" mass="79817">MKSFYLLYCLILTFFINSSFSFGAEFSYDVSKYTQVSGNSIFIDNFNDDVEPPDGPSGASTYRTLFPFSANAESGGFLNLNGNDASSFTGDEDNVIGAELNDNTYFFNSGSGGTVECKFRFTNGINEGSGFQISILTLSTVVPGQSPVIAESAFFNLEKRLSGEIFATFGSLTNNLDVVISDSNITSLLNGITDVTLKLNIDNANVVTASLDIGSNGSIDVTMQGSHTLAFLSGEDYTGSFSGWMERAIRNGFNTYTLASNDDESTGEVQIGFTVNFFGLNFSSLFVNNNGNITFDSPLTTYTPFDLTTTGQQIIAPFFADVDTRNSSSVTYGTGTVGGHNAFGVNWENVGYYNQNADKLNSFQLVLIDRSDTGTGNFDIELNYDKIEWETGDASGGTGGLGGDSARSGYSNGTTNAGTFLELPGSAVNGALLDSNMVTGIIHNSNNSNLPGRYLFKVRNGVIECTFFVSPVSGSFDTGGGTGTVDITAPGGCDWTALSNDSWITITSGSSGSGNGEVLYSVSASTNARVGTMTIAEETFTVRVCTFSISPESGHFDTSGGTGTVDVTAPGGCDWTALSNDSWITITSGSNGSGNGTVAYSIEENTSSVSRTGTLTIAGQTFTVIQTENCTNGIDDDGDGDVDCADSDCFPPCAIKLTGTSPLYGVAVDFSNLCAVIKPIEIKMWAEFPGIVNNIVLLNLETALPAAPFNRNNIELIPEGVFNFKTGVVWHIRLIDPTTGEEFCTDSVIIPAEVP</sequence>
<feature type="domain" description="BACON" evidence="3">
    <location>
        <begin position="474"/>
        <end position="537"/>
    </location>
</feature>
<name>A0A286U3E9_9BACT</name>
<evidence type="ECO:0000256" key="1">
    <source>
        <dbReference type="SAM" id="SignalP"/>
    </source>
</evidence>
<accession>A0A286U3E9</accession>
<proteinExistence type="predicted"/>
<dbReference type="Proteomes" id="UP000218542">
    <property type="component" value="Unassembled WGS sequence"/>
</dbReference>
<evidence type="ECO:0000313" key="5">
    <source>
        <dbReference type="Proteomes" id="UP000218542"/>
    </source>
</evidence>
<feature type="signal peptide" evidence="1">
    <location>
        <begin position="1"/>
        <end position="23"/>
    </location>
</feature>
<dbReference type="PANTHER" id="PTHR46160:SF8">
    <property type="entry name" value="VWFD DOMAIN-CONTAINING PROTEIN"/>
    <property type="match status" value="1"/>
</dbReference>
<evidence type="ECO:0000259" key="2">
    <source>
        <dbReference type="Pfam" id="PF06119"/>
    </source>
</evidence>
<comment type="caution">
    <text evidence="4">The sequence shown here is derived from an EMBL/GenBank/DDBJ whole genome shotgun (WGS) entry which is preliminary data.</text>
</comment>
<gene>
    <name evidence="4" type="ORF">SCALIN_C38_0026</name>
</gene>
<feature type="chain" id="PRO_5012922506" description="NIDO domain-containing protein" evidence="1">
    <location>
        <begin position="24"/>
        <end position="755"/>
    </location>
</feature>
<dbReference type="GO" id="GO:0007160">
    <property type="term" value="P:cell-matrix adhesion"/>
    <property type="evidence" value="ECO:0007669"/>
    <property type="project" value="InterPro"/>
</dbReference>
<dbReference type="PANTHER" id="PTHR46160">
    <property type="entry name" value="ALPHA-TECTORIN-RELATED"/>
    <property type="match status" value="1"/>
</dbReference>
<keyword evidence="1" id="KW-0732">Signal</keyword>
<dbReference type="InterPro" id="IPR052749">
    <property type="entry name" value="Alpha-tectorin"/>
</dbReference>
<dbReference type="RefSeq" id="WP_162532416.1">
    <property type="nucleotide sequence ID" value="NZ_BAOS01000038.1"/>
</dbReference>